<name>A0A7S1A4K1_NOCSC</name>
<keyword evidence="2" id="KW-1015">Disulfide bond</keyword>
<sequence>MARHVRFCEAGGSWVSGDVTLPERESEVIQCGIPWWVSRLVVDGPTGSDIDGPRLRPWGQGDSSWDGRCRPSGVGLSRDTSDHGEVPLSVGENFLWVEVPPCSEASRVSGDDPFLGVSTELPLVRRIRLKAVRADPLSAVLPRLRSYELAQTSVLSLIVVFLVARWWQASSFVVVPVLTIISIGRVAPELRFSSWRLSPFAVVCVLLLCLTYSVFSTSSVAPSPHTTSLESQLASQTPIKPVVPQVPPPLPASLAHCSGLHGTVCRGSAADWAGADNCVVLADTNGTCSSYCSAAQRHCVTATPESECRVHSVSGDAEACLQVLRTQICVCSGPSSDRLRAASSCRNVEGSLPTRTSITVSFTPGELRDCVSGGFEVEQRLVQSSRWVVAGGNCSKRLLSRENLRCIATNLVEATAYQFRVREVCSNEDFGLVDSPWCAASPPVRTLAPLQLDVEARFPVGEVSEAQPQSFTVVFREPVELNSNVTTPVKVCPRARGAACGCAKNCAGCEGRDVVSDPLLLNSQILWFNFSFSVTRGCVYEVEVPEGLFRSRAEPRRFSPHLRWHFVHVLPVTAMLSMAETSTQTSRLPSTDSAVDPFAIQGRSVHDQSCFVPDVQFSPRMPNTGRTVTASANLCQARCSRTSGCARFTWWRTGACYLHEFSSVRSAGHDVVSGPVSCDAEELASFQPDEPMPLLSIGEIRDTPRPLEPARLSSHIEQEELASADRVFSDADPLVLIVSIVSVVAFAVITSSLAGSVGIAGP</sequence>
<protein>
    <recommendedName>
        <fullName evidence="4">Fibronectin type-III domain-containing protein</fullName>
    </recommendedName>
</protein>
<organism evidence="5">
    <name type="scientific">Noctiluca scintillans</name>
    <name type="common">Sea sparkle</name>
    <name type="synonym">Red tide dinoflagellate</name>
    <dbReference type="NCBI Taxonomy" id="2966"/>
    <lineage>
        <taxon>Eukaryota</taxon>
        <taxon>Sar</taxon>
        <taxon>Alveolata</taxon>
        <taxon>Dinophyceae</taxon>
        <taxon>Noctilucales</taxon>
        <taxon>Noctilucaceae</taxon>
        <taxon>Noctiluca</taxon>
    </lineage>
</organism>
<keyword evidence="1" id="KW-0677">Repeat</keyword>
<keyword evidence="3" id="KW-0812">Transmembrane</keyword>
<dbReference type="SUPFAM" id="SSF49265">
    <property type="entry name" value="Fibronectin type III"/>
    <property type="match status" value="1"/>
</dbReference>
<evidence type="ECO:0000256" key="2">
    <source>
        <dbReference type="ARBA" id="ARBA00023157"/>
    </source>
</evidence>
<dbReference type="InterPro" id="IPR036116">
    <property type="entry name" value="FN3_sf"/>
</dbReference>
<dbReference type="GO" id="GO:0005576">
    <property type="term" value="C:extracellular region"/>
    <property type="evidence" value="ECO:0007669"/>
    <property type="project" value="InterPro"/>
</dbReference>
<dbReference type="GO" id="GO:0006508">
    <property type="term" value="P:proteolysis"/>
    <property type="evidence" value="ECO:0007669"/>
    <property type="project" value="InterPro"/>
</dbReference>
<feature type="transmembrane region" description="Helical" evidence="3">
    <location>
        <begin position="734"/>
        <end position="760"/>
    </location>
</feature>
<reference evidence="5" key="1">
    <citation type="submission" date="2021-01" db="EMBL/GenBank/DDBJ databases">
        <authorList>
            <person name="Corre E."/>
            <person name="Pelletier E."/>
            <person name="Niang G."/>
            <person name="Scheremetjew M."/>
            <person name="Finn R."/>
            <person name="Kale V."/>
            <person name="Holt S."/>
            <person name="Cochrane G."/>
            <person name="Meng A."/>
            <person name="Brown T."/>
            <person name="Cohen L."/>
        </authorList>
    </citation>
    <scope>NUCLEOTIDE SEQUENCE</scope>
</reference>
<accession>A0A7S1A4K1</accession>
<feature type="domain" description="Fibronectin type-III" evidence="4">
    <location>
        <begin position="344"/>
        <end position="449"/>
    </location>
</feature>
<evidence type="ECO:0000259" key="4">
    <source>
        <dbReference type="PROSITE" id="PS50853"/>
    </source>
</evidence>
<dbReference type="InterPro" id="IPR000177">
    <property type="entry name" value="Apple"/>
</dbReference>
<dbReference type="InterPro" id="IPR013783">
    <property type="entry name" value="Ig-like_fold"/>
</dbReference>
<proteinExistence type="predicted"/>
<dbReference type="InterPro" id="IPR003961">
    <property type="entry name" value="FN3_dom"/>
</dbReference>
<dbReference type="PROSITE" id="PS50853">
    <property type="entry name" value="FN3"/>
    <property type="match status" value="1"/>
</dbReference>
<dbReference type="SUPFAM" id="SSF57414">
    <property type="entry name" value="Hairpin loop containing domain-like"/>
    <property type="match status" value="1"/>
</dbReference>
<dbReference type="SMART" id="SM00223">
    <property type="entry name" value="APPLE"/>
    <property type="match status" value="1"/>
</dbReference>
<dbReference type="AlphaFoldDB" id="A0A7S1A4K1"/>
<dbReference type="CDD" id="cd00063">
    <property type="entry name" value="FN3"/>
    <property type="match status" value="1"/>
</dbReference>
<gene>
    <name evidence="5" type="ORF">NSCI0253_LOCUS16889</name>
</gene>
<keyword evidence="3" id="KW-1133">Transmembrane helix</keyword>
<dbReference type="EMBL" id="HBFQ01023950">
    <property type="protein sequence ID" value="CAD8842541.1"/>
    <property type="molecule type" value="Transcribed_RNA"/>
</dbReference>
<evidence type="ECO:0000256" key="1">
    <source>
        <dbReference type="ARBA" id="ARBA00022737"/>
    </source>
</evidence>
<evidence type="ECO:0000313" key="5">
    <source>
        <dbReference type="EMBL" id="CAD8842541.1"/>
    </source>
</evidence>
<evidence type="ECO:0000256" key="3">
    <source>
        <dbReference type="SAM" id="Phobius"/>
    </source>
</evidence>
<dbReference type="Gene3D" id="3.50.4.10">
    <property type="entry name" value="Hepatocyte Growth Factor"/>
    <property type="match status" value="1"/>
</dbReference>
<keyword evidence="3" id="KW-0472">Membrane</keyword>
<dbReference type="Gene3D" id="2.60.40.10">
    <property type="entry name" value="Immunoglobulins"/>
    <property type="match status" value="1"/>
</dbReference>